<feature type="compositionally biased region" description="Basic and acidic residues" evidence="1">
    <location>
        <begin position="314"/>
        <end position="327"/>
    </location>
</feature>
<gene>
    <name evidence="3" type="ORF">SPHA_36038</name>
</gene>
<feature type="domain" description="PWWP" evidence="2">
    <location>
        <begin position="374"/>
        <end position="435"/>
    </location>
</feature>
<name>A0A812CLL8_ACAPH</name>
<keyword evidence="4" id="KW-1185">Reference proteome</keyword>
<dbReference type="OrthoDB" id="10013064at2759"/>
<proteinExistence type="predicted"/>
<organism evidence="3 4">
    <name type="scientific">Acanthosepion pharaonis</name>
    <name type="common">Pharaoh cuttlefish</name>
    <name type="synonym">Sepia pharaonis</name>
    <dbReference type="NCBI Taxonomy" id="158019"/>
    <lineage>
        <taxon>Eukaryota</taxon>
        <taxon>Metazoa</taxon>
        <taxon>Spiralia</taxon>
        <taxon>Lophotrochozoa</taxon>
        <taxon>Mollusca</taxon>
        <taxon>Cephalopoda</taxon>
        <taxon>Coleoidea</taxon>
        <taxon>Decapodiformes</taxon>
        <taxon>Sepiida</taxon>
        <taxon>Sepiina</taxon>
        <taxon>Sepiidae</taxon>
        <taxon>Acanthosepion</taxon>
    </lineage>
</organism>
<sequence length="594" mass="66986">MQKYKYFSGFCRLVSCKVHHYSRMCAAVKYLPGDVVWVKVPRYPWWPAEVVAQQDCKIPNNGKKDPIAYITFPCEDAYDIIRSESNIMPFDSENKKNFIKKGENLPKDLKERFLLALRTSQKTLKKSQATGSKSSSSSSNCDDAFPNLSGNSESPFSTRHFPSHEPTFLQETPTSISTNTSSATTATASILGSKSITGNYTNEISDHLQYSCGQCNFTTSRLNLMLIHYKPEENVLRCPNLPESIVLNAESRKRRLAESDAYLRNQQFKTSRKASPAEPAGRVPCYARIPASPTSHKSVPLGQQSKDNNEESVENLKDVETVSETDKSGVCQERQVNSALNTDNKVAYSDDSSCSTDDEVAGLSAMKSDLPVVENDTVWVKFNKYPFWPALISKVYTKKHHIYRLSVRFFGEILAKETLDFGISYSKDTVISFNDLRKEEFIKQGQESEWKEKFEDALQKVNDYMNKKDDGELTPISDEQYLCKSNSSSPDPSHSEKNDVESTTNESSWYPVQNVNIVEESQTVDMVTSDLVEPTEDVCQTVLELENSESSKEFSAPTVSVMPEIWIPSVDETIGSEVVLHDIDQDVLYKSRLY</sequence>
<feature type="region of interest" description="Disordered" evidence="1">
    <location>
        <begin position="125"/>
        <end position="181"/>
    </location>
</feature>
<feature type="compositionally biased region" description="Low complexity" evidence="1">
    <location>
        <begin position="172"/>
        <end position="181"/>
    </location>
</feature>
<feature type="domain" description="PWWP" evidence="2">
    <location>
        <begin position="32"/>
        <end position="64"/>
    </location>
</feature>
<evidence type="ECO:0000313" key="4">
    <source>
        <dbReference type="Proteomes" id="UP000597762"/>
    </source>
</evidence>
<accession>A0A812CLL8</accession>
<evidence type="ECO:0000256" key="1">
    <source>
        <dbReference type="SAM" id="MobiDB-lite"/>
    </source>
</evidence>
<protein>
    <recommendedName>
        <fullName evidence="2">PWWP domain-containing protein</fullName>
    </recommendedName>
</protein>
<dbReference type="PROSITE" id="PS50812">
    <property type="entry name" value="PWWP"/>
    <property type="match status" value="2"/>
</dbReference>
<dbReference type="SUPFAM" id="SSF63748">
    <property type="entry name" value="Tudor/PWWP/MBT"/>
    <property type="match status" value="2"/>
</dbReference>
<feature type="region of interest" description="Disordered" evidence="1">
    <location>
        <begin position="267"/>
        <end position="328"/>
    </location>
</feature>
<dbReference type="InterPro" id="IPR000313">
    <property type="entry name" value="PWWP_dom"/>
</dbReference>
<feature type="compositionally biased region" description="Polar residues" evidence="1">
    <location>
        <begin position="148"/>
        <end position="157"/>
    </location>
</feature>
<dbReference type="Pfam" id="PF00855">
    <property type="entry name" value="PWWP"/>
    <property type="match status" value="2"/>
</dbReference>
<dbReference type="CDD" id="cd05162">
    <property type="entry name" value="PWWP"/>
    <property type="match status" value="1"/>
</dbReference>
<dbReference type="Proteomes" id="UP000597762">
    <property type="component" value="Unassembled WGS sequence"/>
</dbReference>
<dbReference type="EMBL" id="CAHIKZ030001561">
    <property type="protein sequence ID" value="CAE1268302.1"/>
    <property type="molecule type" value="Genomic_DNA"/>
</dbReference>
<comment type="caution">
    <text evidence="3">The sequence shown here is derived from an EMBL/GenBank/DDBJ whole genome shotgun (WGS) entry which is preliminary data.</text>
</comment>
<evidence type="ECO:0000259" key="2">
    <source>
        <dbReference type="PROSITE" id="PS50812"/>
    </source>
</evidence>
<dbReference type="Gene3D" id="2.30.30.140">
    <property type="match status" value="2"/>
</dbReference>
<dbReference type="InterPro" id="IPR035504">
    <property type="entry name" value="MUM1-like_PWWP"/>
</dbReference>
<evidence type="ECO:0000313" key="3">
    <source>
        <dbReference type="EMBL" id="CAE1268302.1"/>
    </source>
</evidence>
<dbReference type="SMART" id="SM00293">
    <property type="entry name" value="PWWP"/>
    <property type="match status" value="1"/>
</dbReference>
<feature type="region of interest" description="Disordered" evidence="1">
    <location>
        <begin position="482"/>
        <end position="508"/>
    </location>
</feature>
<dbReference type="AlphaFoldDB" id="A0A812CLL8"/>
<reference evidence="3" key="1">
    <citation type="submission" date="2021-01" db="EMBL/GenBank/DDBJ databases">
        <authorList>
            <person name="Li R."/>
            <person name="Bekaert M."/>
        </authorList>
    </citation>
    <scope>NUCLEOTIDE SEQUENCE</scope>
    <source>
        <strain evidence="3">Farmed</strain>
    </source>
</reference>
<feature type="compositionally biased region" description="Polar residues" evidence="1">
    <location>
        <begin position="292"/>
        <end position="306"/>
    </location>
</feature>
<dbReference type="CDD" id="cd06080">
    <property type="entry name" value="PWWP_MUM1-like"/>
    <property type="match status" value="1"/>
</dbReference>